<keyword evidence="1" id="KW-0812">Transmembrane</keyword>
<organism evidence="2 3">
    <name type="scientific">Secundilactobacillus kimchicus JCM 15530</name>
    <dbReference type="NCBI Taxonomy" id="1302272"/>
    <lineage>
        <taxon>Bacteria</taxon>
        <taxon>Bacillati</taxon>
        <taxon>Bacillota</taxon>
        <taxon>Bacilli</taxon>
        <taxon>Lactobacillales</taxon>
        <taxon>Lactobacillaceae</taxon>
        <taxon>Secundilactobacillus</taxon>
    </lineage>
</organism>
<reference evidence="2 3" key="1">
    <citation type="journal article" date="2015" name="Genome Announc.">
        <title>Expanding the biotechnology potential of lactobacilli through comparative genomics of 213 strains and associated genera.</title>
        <authorList>
            <person name="Sun Z."/>
            <person name="Harris H.M."/>
            <person name="McCann A."/>
            <person name="Guo C."/>
            <person name="Argimon S."/>
            <person name="Zhang W."/>
            <person name="Yang X."/>
            <person name="Jeffery I.B."/>
            <person name="Cooney J.C."/>
            <person name="Kagawa T.F."/>
            <person name="Liu W."/>
            <person name="Song Y."/>
            <person name="Salvetti E."/>
            <person name="Wrobel A."/>
            <person name="Rasinkangas P."/>
            <person name="Parkhill J."/>
            <person name="Rea M.C."/>
            <person name="O'Sullivan O."/>
            <person name="Ritari J."/>
            <person name="Douillard F.P."/>
            <person name="Paul Ross R."/>
            <person name="Yang R."/>
            <person name="Briner A.E."/>
            <person name="Felis G.E."/>
            <person name="de Vos W.M."/>
            <person name="Barrangou R."/>
            <person name="Klaenhammer T.R."/>
            <person name="Caufield P.W."/>
            <person name="Cui Y."/>
            <person name="Zhang H."/>
            <person name="O'Toole P.W."/>
        </authorList>
    </citation>
    <scope>NUCLEOTIDE SEQUENCE [LARGE SCALE GENOMIC DNA]</scope>
    <source>
        <strain evidence="2 3">JCM 15530</strain>
    </source>
</reference>
<keyword evidence="1" id="KW-1133">Transmembrane helix</keyword>
<dbReference type="PATRIC" id="fig|1302272.5.peg.1727"/>
<dbReference type="EMBL" id="AZCX01000003">
    <property type="protein sequence ID" value="KRK48595.1"/>
    <property type="molecule type" value="Genomic_DNA"/>
</dbReference>
<gene>
    <name evidence="2" type="ORF">FC96_GL001708</name>
</gene>
<evidence type="ECO:0000256" key="1">
    <source>
        <dbReference type="SAM" id="Phobius"/>
    </source>
</evidence>
<sequence>MTTADVAVQVKLLILFAVGLITVLTVLTVTLAKRRRFTWQQDLPLVAIAAVMVFILYSLATL</sequence>
<dbReference type="STRING" id="1302272.FC96_GL001708"/>
<feature type="transmembrane region" description="Helical" evidence="1">
    <location>
        <begin position="12"/>
        <end position="31"/>
    </location>
</feature>
<comment type="caution">
    <text evidence="2">The sequence shown here is derived from an EMBL/GenBank/DDBJ whole genome shotgun (WGS) entry which is preliminary data.</text>
</comment>
<accession>A0A0R1HVJ6</accession>
<evidence type="ECO:0000313" key="3">
    <source>
        <dbReference type="Proteomes" id="UP000050911"/>
    </source>
</evidence>
<feature type="transmembrane region" description="Helical" evidence="1">
    <location>
        <begin position="43"/>
        <end position="60"/>
    </location>
</feature>
<keyword evidence="1" id="KW-0472">Membrane</keyword>
<dbReference type="AlphaFoldDB" id="A0A0R1HVJ6"/>
<proteinExistence type="predicted"/>
<name>A0A0R1HVJ6_9LACO</name>
<keyword evidence="3" id="KW-1185">Reference proteome</keyword>
<dbReference type="RefSeq" id="WP_055679661.1">
    <property type="nucleotide sequence ID" value="NZ_AZCX01000003.1"/>
</dbReference>
<dbReference type="Proteomes" id="UP000050911">
    <property type="component" value="Unassembled WGS sequence"/>
</dbReference>
<protein>
    <submittedName>
        <fullName evidence="2">Uncharacterized protein</fullName>
    </submittedName>
</protein>
<evidence type="ECO:0000313" key="2">
    <source>
        <dbReference type="EMBL" id="KRK48595.1"/>
    </source>
</evidence>